<dbReference type="AlphaFoldDB" id="A0A7R9U726"/>
<proteinExistence type="predicted"/>
<evidence type="ECO:0000256" key="1">
    <source>
        <dbReference type="SAM" id="MobiDB-lite"/>
    </source>
</evidence>
<protein>
    <recommendedName>
        <fullName evidence="3">Glutathione S-transferase C-terminal domain-containing protein</fullName>
    </recommendedName>
</protein>
<organism evidence="2">
    <name type="scientific">Pinguiococcus pyrenoidosus</name>
    <dbReference type="NCBI Taxonomy" id="172671"/>
    <lineage>
        <taxon>Eukaryota</taxon>
        <taxon>Sar</taxon>
        <taxon>Stramenopiles</taxon>
        <taxon>Ochrophyta</taxon>
        <taxon>Pinguiophyceae</taxon>
        <taxon>Pinguiochrysidales</taxon>
        <taxon>Pinguiochrysidaceae</taxon>
        <taxon>Pinguiococcus</taxon>
    </lineage>
</organism>
<accession>A0A7R9U726</accession>
<reference evidence="2" key="1">
    <citation type="submission" date="2021-01" db="EMBL/GenBank/DDBJ databases">
        <authorList>
            <person name="Corre E."/>
            <person name="Pelletier E."/>
            <person name="Niang G."/>
            <person name="Scheremetjew M."/>
            <person name="Finn R."/>
            <person name="Kale V."/>
            <person name="Holt S."/>
            <person name="Cochrane G."/>
            <person name="Meng A."/>
            <person name="Brown T."/>
            <person name="Cohen L."/>
        </authorList>
    </citation>
    <scope>NUCLEOTIDE SEQUENCE</scope>
    <source>
        <strain evidence="2">CCMP2078</strain>
    </source>
</reference>
<dbReference type="SUPFAM" id="SSF47616">
    <property type="entry name" value="GST C-terminal domain-like"/>
    <property type="match status" value="1"/>
</dbReference>
<feature type="compositionally biased region" description="Basic and acidic residues" evidence="1">
    <location>
        <begin position="135"/>
        <end position="147"/>
    </location>
</feature>
<dbReference type="InterPro" id="IPR036282">
    <property type="entry name" value="Glutathione-S-Trfase_C_sf"/>
</dbReference>
<name>A0A7R9U726_9STRA</name>
<sequence length="183" mass="19121">MAVSALPPASEEWVKKLSNRGADDLKSLLNSELSSRTYLEGNALGEADLLAAKALSGVAIAPDEHPHVFRFVNLVYSLAKELGSQDSLGDIKATEPPPVVFPAHTYLGGTPVSSSLILPHMSAASQALSSQKAGANEEKEGKAEQPKGKSLASALPAVNKTAPAFRPQAGHLEHGTSLVYAML</sequence>
<evidence type="ECO:0008006" key="3">
    <source>
        <dbReference type="Google" id="ProtNLM"/>
    </source>
</evidence>
<dbReference type="EMBL" id="HBEA01005872">
    <property type="protein sequence ID" value="CAD8255012.1"/>
    <property type="molecule type" value="Transcribed_RNA"/>
</dbReference>
<gene>
    <name evidence="2" type="ORF">PPYR1160_LOCUS4504</name>
</gene>
<feature type="region of interest" description="Disordered" evidence="1">
    <location>
        <begin position="128"/>
        <end position="151"/>
    </location>
</feature>
<evidence type="ECO:0000313" key="2">
    <source>
        <dbReference type="EMBL" id="CAD8255012.1"/>
    </source>
</evidence>